<dbReference type="STRING" id="930117.SAMN05216225_100410"/>
<reference evidence="2 3" key="1">
    <citation type="submission" date="2016-11" db="EMBL/GenBank/DDBJ databases">
        <authorList>
            <person name="Jaros S."/>
            <person name="Januszkiewicz K."/>
            <person name="Wedrychowicz H."/>
        </authorList>
    </citation>
    <scope>NUCLEOTIDE SEQUENCE [LARGE SCALE GENOMIC DNA]</scope>
    <source>
        <strain evidence="2 3">IBRC-M 10683</strain>
    </source>
</reference>
<evidence type="ECO:0000313" key="2">
    <source>
        <dbReference type="EMBL" id="SHF75300.1"/>
    </source>
</evidence>
<dbReference type="Proteomes" id="UP000183988">
    <property type="component" value="Unassembled WGS sequence"/>
</dbReference>
<organism evidence="2 3">
    <name type="scientific">Ornithinibacillus halophilus</name>
    <dbReference type="NCBI Taxonomy" id="930117"/>
    <lineage>
        <taxon>Bacteria</taxon>
        <taxon>Bacillati</taxon>
        <taxon>Bacillota</taxon>
        <taxon>Bacilli</taxon>
        <taxon>Bacillales</taxon>
        <taxon>Bacillaceae</taxon>
        <taxon>Ornithinibacillus</taxon>
    </lineage>
</organism>
<keyword evidence="3" id="KW-1185">Reference proteome</keyword>
<evidence type="ECO:0000313" key="3">
    <source>
        <dbReference type="Proteomes" id="UP000183988"/>
    </source>
</evidence>
<name>A0A1M5E7Z0_9BACI</name>
<dbReference type="RefSeq" id="WP_072888215.1">
    <property type="nucleotide sequence ID" value="NZ_FQVW01000004.1"/>
</dbReference>
<dbReference type="EMBL" id="FQVW01000004">
    <property type="protein sequence ID" value="SHF75300.1"/>
    <property type="molecule type" value="Genomic_DNA"/>
</dbReference>
<dbReference type="OrthoDB" id="2679795at2"/>
<feature type="coiled-coil region" evidence="1">
    <location>
        <begin position="34"/>
        <end position="79"/>
    </location>
</feature>
<keyword evidence="1" id="KW-0175">Coiled coil</keyword>
<evidence type="ECO:0000256" key="1">
    <source>
        <dbReference type="SAM" id="Coils"/>
    </source>
</evidence>
<dbReference type="Gene3D" id="1.20.58.130">
    <property type="match status" value="1"/>
</dbReference>
<gene>
    <name evidence="2" type="ORF">SAMN05216225_100410</name>
</gene>
<accession>A0A1M5E7Z0</accession>
<dbReference type="AlphaFoldDB" id="A0A1M5E7Z0"/>
<proteinExistence type="predicted"/>
<sequence>MSKEQLDRMEDAISNLTRIVGKILEEQNSMREEMTSFREEQRLMREEINSIKEEQCAMRQENNAQHEEFKEQINEIKTDMKIFWDKANNNELEIGRIKKLQGY</sequence>
<protein>
    <submittedName>
        <fullName evidence="2">Uncharacterized protein</fullName>
    </submittedName>
</protein>